<dbReference type="Gene3D" id="3.30.160.390">
    <property type="entry name" value="Integrase, DNA-binding domain"/>
    <property type="match status" value="1"/>
</dbReference>
<dbReference type="Pfam" id="PF13356">
    <property type="entry name" value="Arm-DNA-bind_3"/>
    <property type="match status" value="1"/>
</dbReference>
<dbReference type="Proteomes" id="UP001138709">
    <property type="component" value="Unassembled WGS sequence"/>
</dbReference>
<keyword evidence="2" id="KW-0229">DNA integration</keyword>
<evidence type="ECO:0000256" key="5">
    <source>
        <dbReference type="SAM" id="MobiDB-lite"/>
    </source>
</evidence>
<evidence type="ECO:0000256" key="2">
    <source>
        <dbReference type="ARBA" id="ARBA00022908"/>
    </source>
</evidence>
<dbReference type="PROSITE" id="PS51898">
    <property type="entry name" value="TYR_RECOMBINASE"/>
    <property type="match status" value="1"/>
</dbReference>
<dbReference type="SUPFAM" id="SSF56349">
    <property type="entry name" value="DNA breaking-rejoining enzymes"/>
    <property type="match status" value="1"/>
</dbReference>
<evidence type="ECO:0000313" key="8">
    <source>
        <dbReference type="Proteomes" id="UP001138709"/>
    </source>
</evidence>
<dbReference type="GO" id="GO:0003677">
    <property type="term" value="F:DNA binding"/>
    <property type="evidence" value="ECO:0007669"/>
    <property type="project" value="UniProtKB-KW"/>
</dbReference>
<dbReference type="InterPro" id="IPR050808">
    <property type="entry name" value="Phage_Integrase"/>
</dbReference>
<protein>
    <submittedName>
        <fullName evidence="7">Site-specific integrase</fullName>
    </submittedName>
</protein>
<dbReference type="CDD" id="cd00796">
    <property type="entry name" value="INT_Rci_Hp1_C"/>
    <property type="match status" value="1"/>
</dbReference>
<keyword evidence="8" id="KW-1185">Reference proteome</keyword>
<keyword evidence="4" id="KW-0233">DNA recombination</keyword>
<evidence type="ECO:0000313" key="7">
    <source>
        <dbReference type="EMBL" id="MBR0683840.1"/>
    </source>
</evidence>
<organism evidence="7 8">
    <name type="scientific">Neoroseomonas eburnea</name>
    <dbReference type="NCBI Taxonomy" id="1346889"/>
    <lineage>
        <taxon>Bacteria</taxon>
        <taxon>Pseudomonadati</taxon>
        <taxon>Pseudomonadota</taxon>
        <taxon>Alphaproteobacteria</taxon>
        <taxon>Acetobacterales</taxon>
        <taxon>Acetobacteraceae</taxon>
        <taxon>Neoroseomonas</taxon>
    </lineage>
</organism>
<accession>A0A9X9XJF4</accession>
<dbReference type="InterPro" id="IPR025166">
    <property type="entry name" value="Integrase_DNA_bind_dom"/>
</dbReference>
<keyword evidence="3" id="KW-0238">DNA-binding</keyword>
<feature type="compositionally biased region" description="Gly residues" evidence="5">
    <location>
        <begin position="184"/>
        <end position="194"/>
    </location>
</feature>
<name>A0A9X9XJF4_9PROT</name>
<dbReference type="GO" id="GO:0015074">
    <property type="term" value="P:DNA integration"/>
    <property type="evidence" value="ECO:0007669"/>
    <property type="project" value="UniProtKB-KW"/>
</dbReference>
<dbReference type="Pfam" id="PF00589">
    <property type="entry name" value="Phage_integrase"/>
    <property type="match status" value="1"/>
</dbReference>
<dbReference type="AlphaFoldDB" id="A0A9X9XJF4"/>
<dbReference type="InterPro" id="IPR010998">
    <property type="entry name" value="Integrase_recombinase_N"/>
</dbReference>
<evidence type="ECO:0000259" key="6">
    <source>
        <dbReference type="PROSITE" id="PS51898"/>
    </source>
</evidence>
<feature type="region of interest" description="Disordered" evidence="5">
    <location>
        <begin position="175"/>
        <end position="195"/>
    </location>
</feature>
<dbReference type="InterPro" id="IPR038488">
    <property type="entry name" value="Integrase_DNA-bd_sf"/>
</dbReference>
<sequence>MPKEKLTKRVVDALKPPKPSKVGVKVRETLAWDRELRGFGVQVMPSGLKSFVIQYRNAEGRTRRSVLGRYGLMTVEEARKIAHEKLVAVSKGIDPAAEPSRDAEALTVADICDWYLQEAEAGRILGKRRRPIKASTLAMDRSRIERHIKPLIGGRRVTTLTLGDIEGMQADIARGRTAKPRSGSRGGAVSGGEGVASRTVSTLHSLLEHGTRLGTISRNPSRGVRKLAVAPRERRLSAAEIRRLGQVMRTALEHGEHPTGLAAVRLLLLTGFRRQEGLGLERAWIDADSRCVRFPDTKSGAQVRVIGQAALDLLLDQPVRASSRYVFPADWGDGHFTAVAGTLGRLCTEAKLDGVTPHVLRHTFASVAGDLGFSELTIAALLGHAARGVTQRYVHIDEAVRMAADRVSAEVNRLLDERDTGRTNKTLDGSTRDRVAV</sequence>
<feature type="domain" description="Tyr recombinase" evidence="6">
    <location>
        <begin position="231"/>
        <end position="406"/>
    </location>
</feature>
<dbReference type="InterPro" id="IPR013762">
    <property type="entry name" value="Integrase-like_cat_sf"/>
</dbReference>
<dbReference type="RefSeq" id="WP_211849403.1">
    <property type="nucleotide sequence ID" value="NZ_JAAEDL010000043.1"/>
</dbReference>
<dbReference type="PANTHER" id="PTHR30629">
    <property type="entry name" value="PROPHAGE INTEGRASE"/>
    <property type="match status" value="1"/>
</dbReference>
<evidence type="ECO:0000256" key="4">
    <source>
        <dbReference type="ARBA" id="ARBA00023172"/>
    </source>
</evidence>
<gene>
    <name evidence="7" type="ORF">GXW74_25410</name>
</gene>
<reference evidence="7" key="2">
    <citation type="journal article" date="2021" name="Syst. Appl. Microbiol.">
        <title>Roseomonas hellenica sp. nov., isolated from roots of wild-growing Alkanna tinctoria.</title>
        <authorList>
            <person name="Rat A."/>
            <person name="Naranjo H.D."/>
            <person name="Lebbe L."/>
            <person name="Cnockaert M."/>
            <person name="Krigas N."/>
            <person name="Grigoriadou K."/>
            <person name="Maloupa E."/>
            <person name="Willems A."/>
        </authorList>
    </citation>
    <scope>NUCLEOTIDE SEQUENCE</scope>
    <source>
        <strain evidence="7">LMG 31228</strain>
    </source>
</reference>
<dbReference type="InterPro" id="IPR011010">
    <property type="entry name" value="DNA_brk_join_enz"/>
</dbReference>
<reference evidence="7" key="1">
    <citation type="submission" date="2020-01" db="EMBL/GenBank/DDBJ databases">
        <authorList>
            <person name="Rat A."/>
        </authorList>
    </citation>
    <scope>NUCLEOTIDE SEQUENCE</scope>
    <source>
        <strain evidence="7">LMG 31228</strain>
    </source>
</reference>
<dbReference type="Gene3D" id="1.10.150.130">
    <property type="match status" value="1"/>
</dbReference>
<dbReference type="GO" id="GO:0006310">
    <property type="term" value="P:DNA recombination"/>
    <property type="evidence" value="ECO:0007669"/>
    <property type="project" value="UniProtKB-KW"/>
</dbReference>
<proteinExistence type="inferred from homology"/>
<evidence type="ECO:0000256" key="3">
    <source>
        <dbReference type="ARBA" id="ARBA00023125"/>
    </source>
</evidence>
<comment type="similarity">
    <text evidence="1">Belongs to the 'phage' integrase family.</text>
</comment>
<dbReference type="InterPro" id="IPR002104">
    <property type="entry name" value="Integrase_catalytic"/>
</dbReference>
<dbReference type="PANTHER" id="PTHR30629:SF2">
    <property type="entry name" value="PROPHAGE INTEGRASE INTS-RELATED"/>
    <property type="match status" value="1"/>
</dbReference>
<dbReference type="Gene3D" id="1.10.443.10">
    <property type="entry name" value="Intergrase catalytic core"/>
    <property type="match status" value="1"/>
</dbReference>
<evidence type="ECO:0000256" key="1">
    <source>
        <dbReference type="ARBA" id="ARBA00008857"/>
    </source>
</evidence>
<dbReference type="EMBL" id="JAAEDL010000043">
    <property type="protein sequence ID" value="MBR0683840.1"/>
    <property type="molecule type" value="Genomic_DNA"/>
</dbReference>
<comment type="caution">
    <text evidence="7">The sequence shown here is derived from an EMBL/GenBank/DDBJ whole genome shotgun (WGS) entry which is preliminary data.</text>
</comment>